<feature type="compositionally biased region" description="Basic and acidic residues" evidence="1">
    <location>
        <begin position="13"/>
        <end position="31"/>
    </location>
</feature>
<name>A0A6V8L664_9ACTN</name>
<evidence type="ECO:0000313" key="3">
    <source>
        <dbReference type="Proteomes" id="UP000482960"/>
    </source>
</evidence>
<reference evidence="2 3" key="1">
    <citation type="submission" date="2020-03" db="EMBL/GenBank/DDBJ databases">
        <title>Whole genome shotgun sequence of Phytohabitans rumicis NBRC 108638.</title>
        <authorList>
            <person name="Komaki H."/>
            <person name="Tamura T."/>
        </authorList>
    </citation>
    <scope>NUCLEOTIDE SEQUENCE [LARGE SCALE GENOMIC DNA]</scope>
    <source>
        <strain evidence="2 3">NBRC 108638</strain>
    </source>
</reference>
<reference evidence="2 3" key="2">
    <citation type="submission" date="2020-03" db="EMBL/GenBank/DDBJ databases">
        <authorList>
            <person name="Ichikawa N."/>
            <person name="Kimura A."/>
            <person name="Kitahashi Y."/>
            <person name="Uohara A."/>
        </authorList>
    </citation>
    <scope>NUCLEOTIDE SEQUENCE [LARGE SCALE GENOMIC DNA]</scope>
    <source>
        <strain evidence="2 3">NBRC 108638</strain>
    </source>
</reference>
<proteinExistence type="predicted"/>
<accession>A0A6V8L664</accession>
<protein>
    <submittedName>
        <fullName evidence="2">Uncharacterized protein</fullName>
    </submittedName>
</protein>
<gene>
    <name evidence="2" type="ORF">Prum_031590</name>
</gene>
<evidence type="ECO:0000313" key="2">
    <source>
        <dbReference type="EMBL" id="GFJ89517.1"/>
    </source>
</evidence>
<comment type="caution">
    <text evidence="2">The sequence shown here is derived from an EMBL/GenBank/DDBJ whole genome shotgun (WGS) entry which is preliminary data.</text>
</comment>
<evidence type="ECO:0000256" key="1">
    <source>
        <dbReference type="SAM" id="MobiDB-lite"/>
    </source>
</evidence>
<dbReference type="AlphaFoldDB" id="A0A6V8L664"/>
<organism evidence="2 3">
    <name type="scientific">Phytohabitans rumicis</name>
    <dbReference type="NCBI Taxonomy" id="1076125"/>
    <lineage>
        <taxon>Bacteria</taxon>
        <taxon>Bacillati</taxon>
        <taxon>Actinomycetota</taxon>
        <taxon>Actinomycetes</taxon>
        <taxon>Micromonosporales</taxon>
        <taxon>Micromonosporaceae</taxon>
    </lineage>
</organism>
<feature type="region of interest" description="Disordered" evidence="1">
    <location>
        <begin position="1"/>
        <end position="49"/>
    </location>
</feature>
<dbReference type="EMBL" id="BLPG01000001">
    <property type="protein sequence ID" value="GFJ89517.1"/>
    <property type="molecule type" value="Genomic_DNA"/>
</dbReference>
<keyword evidence="3" id="KW-1185">Reference proteome</keyword>
<dbReference type="Proteomes" id="UP000482960">
    <property type="component" value="Unassembled WGS sequence"/>
</dbReference>
<sequence>MWVVGQCGTAHCEQGKERKGEDGYEASHDPPIDADEWDEDGRRRPRKTACAPASMRFNARENTLGV</sequence>